<accession>A0ABQ9STR6</accession>
<evidence type="ECO:0000313" key="1">
    <source>
        <dbReference type="EMBL" id="KAK1542922.1"/>
    </source>
</evidence>
<proteinExistence type="predicted"/>
<dbReference type="GeneID" id="85371741"/>
<dbReference type="Proteomes" id="UP001241169">
    <property type="component" value="Unassembled WGS sequence"/>
</dbReference>
<dbReference type="EMBL" id="MOPA01000003">
    <property type="protein sequence ID" value="KAK1542922.1"/>
    <property type="molecule type" value="Genomic_DNA"/>
</dbReference>
<gene>
    <name evidence="1" type="ORF">CPAR01_03555</name>
</gene>
<organism evidence="1 2">
    <name type="scientific">Colletotrichum paranaense</name>
    <dbReference type="NCBI Taxonomy" id="1914294"/>
    <lineage>
        <taxon>Eukaryota</taxon>
        <taxon>Fungi</taxon>
        <taxon>Dikarya</taxon>
        <taxon>Ascomycota</taxon>
        <taxon>Pezizomycotina</taxon>
        <taxon>Sordariomycetes</taxon>
        <taxon>Hypocreomycetidae</taxon>
        <taxon>Glomerellales</taxon>
        <taxon>Glomerellaceae</taxon>
        <taxon>Colletotrichum</taxon>
        <taxon>Colletotrichum acutatum species complex</taxon>
    </lineage>
</organism>
<keyword evidence="2" id="KW-1185">Reference proteome</keyword>
<evidence type="ECO:0000313" key="2">
    <source>
        <dbReference type="Proteomes" id="UP001241169"/>
    </source>
</evidence>
<sequence length="237" mass="25944">MYTNDGIDERVRSPSDTIRILSVCLTFGTDHERTGADHEGSCSSPCLDSTLKCQGYLCKAINQESSKVEGGDKQVPLAARARYHNDAPTSHSLAKAPTPARLPLRQTLPKLEARGKFHVVLLTNLALTLNNLTTCSPNSALHLSSSDEVDQPVSRNHSVVTECGHSTPDELEVHVRNLWIKAQNKHERTNILFYSIRTTAPISLSTSPCRRTTATSPRASPLLLALASQSRPRKSAR</sequence>
<reference evidence="1 2" key="1">
    <citation type="submission" date="2016-10" db="EMBL/GenBank/DDBJ databases">
        <title>The genome sequence of Colletotrichum fioriniae PJ7.</title>
        <authorList>
            <person name="Baroncelli R."/>
        </authorList>
    </citation>
    <scope>NUCLEOTIDE SEQUENCE [LARGE SCALE GENOMIC DNA]</scope>
    <source>
        <strain evidence="1 2">IMI 384185</strain>
    </source>
</reference>
<name>A0ABQ9STR6_9PEZI</name>
<protein>
    <submittedName>
        <fullName evidence="1">Uncharacterized protein</fullName>
    </submittedName>
</protein>
<dbReference type="RefSeq" id="XP_060352048.1">
    <property type="nucleotide sequence ID" value="XM_060487842.1"/>
</dbReference>
<comment type="caution">
    <text evidence="1">The sequence shown here is derived from an EMBL/GenBank/DDBJ whole genome shotgun (WGS) entry which is preliminary data.</text>
</comment>